<dbReference type="PANTHER" id="PTHR35307">
    <property type="entry name" value="PROTEIN, PUTATIVE-RELATED"/>
    <property type="match status" value="1"/>
</dbReference>
<keyword evidence="3" id="KW-1185">Reference proteome</keyword>
<dbReference type="PANTHER" id="PTHR35307:SF3">
    <property type="entry name" value="DUF4220 DOMAIN-CONTAINING PROTEIN"/>
    <property type="match status" value="1"/>
</dbReference>
<sequence>MGKLGCGIDGNLNEAKFSEPMPWIGLYIAAASLACAIAMTADLIRGFRQQKFWFPSKYFSINATSLTIIAVAVKMSVDLNTAMPRRVDQLVKLSSGALLSTVMGNSMPSLGSMNNSDLFTNMIALGILVITVIVNIGIQLGTGVIYLYWKEHAFIMFLMLILLVILSFSALAVPINNKFLQYKYNKKYEMALKEDPNETSKREAKDLNEDLMKFWMMAHTCSPQFVVGRSVTCMASGAFCLLGAMTLAEAMLRSYLMPWSFRFCNGESEYKWSTIVVLITQTIAVGVGTIAPAIRWFIAVNFRCPTRRHESSKRKFTVERYWIQLLVEMKECPLTIRIQDRFCRKLAHYVKKKLLDLCIGMQTGIVLGSKVIQFISVYFMIWVFSLTDPCNKLRTMKRGNGIPSDSGSESRSSTKPDLSRFVLHLEGEDELVELMMKKNFDATDHWLRRGKRKQPKHLMELLEKSTVAEGFKGVKEFDSDLVLSLDGDEPPNCWALPVVTLTAIAVALPNVSGGLMKQLVLSVHEGLMYVRLIEDNLDAKGELTNSRKAANVVWLGVDLCNKWLDVDLRKLSVQAESTKEILEKLSDVAKTRFVECKKIFMNQCLKERPSKWPIKVLAANSMYRISQTLLQNCDSRNEMVDDERLFEALTVMISDILGACLTNLQRVIFHCLSRAVIEREYCVRKTVHILGETEKIRKLLDQQPISTLDPDQMACIEEWRSLNDLKISSPFIPSSAKNETVFSTSSDLYLTME</sequence>
<dbReference type="Proteomes" id="UP000657918">
    <property type="component" value="Unassembled WGS sequence"/>
</dbReference>
<dbReference type="PROSITE" id="PS51257">
    <property type="entry name" value="PROKAR_LIPOPROTEIN"/>
    <property type="match status" value="1"/>
</dbReference>
<accession>A0A835N1Y4</accession>
<proteinExistence type="predicted"/>
<feature type="transmembrane region" description="Helical" evidence="1">
    <location>
        <begin position="154"/>
        <end position="175"/>
    </location>
</feature>
<reference evidence="2 3" key="1">
    <citation type="submission" date="2020-10" db="EMBL/GenBank/DDBJ databases">
        <title>Plant Genome Project.</title>
        <authorList>
            <person name="Zhang R.-G."/>
        </authorList>
    </citation>
    <scope>NUCLEOTIDE SEQUENCE [LARGE SCALE GENOMIC DNA]</scope>
    <source>
        <strain evidence="2">FAFU-HL-1</strain>
        <tissue evidence="2">Leaf</tissue>
    </source>
</reference>
<keyword evidence="1" id="KW-1133">Transmembrane helix</keyword>
<feature type="transmembrane region" description="Helical" evidence="1">
    <location>
        <begin position="226"/>
        <end position="252"/>
    </location>
</feature>
<evidence type="ECO:0000313" key="2">
    <source>
        <dbReference type="EMBL" id="KAF9685685.1"/>
    </source>
</evidence>
<comment type="caution">
    <text evidence="2">The sequence shown here is derived from an EMBL/GenBank/DDBJ whole genome shotgun (WGS) entry which is preliminary data.</text>
</comment>
<dbReference type="AlphaFoldDB" id="A0A835N1Y4"/>
<dbReference type="EMBL" id="JADGMS010000003">
    <property type="protein sequence ID" value="KAF9685685.1"/>
    <property type="molecule type" value="Genomic_DNA"/>
</dbReference>
<evidence type="ECO:0000313" key="3">
    <source>
        <dbReference type="Proteomes" id="UP000657918"/>
    </source>
</evidence>
<organism evidence="2 3">
    <name type="scientific">Salix dunnii</name>
    <dbReference type="NCBI Taxonomy" id="1413687"/>
    <lineage>
        <taxon>Eukaryota</taxon>
        <taxon>Viridiplantae</taxon>
        <taxon>Streptophyta</taxon>
        <taxon>Embryophyta</taxon>
        <taxon>Tracheophyta</taxon>
        <taxon>Spermatophyta</taxon>
        <taxon>Magnoliopsida</taxon>
        <taxon>eudicotyledons</taxon>
        <taxon>Gunneridae</taxon>
        <taxon>Pentapetalae</taxon>
        <taxon>rosids</taxon>
        <taxon>fabids</taxon>
        <taxon>Malpighiales</taxon>
        <taxon>Salicaceae</taxon>
        <taxon>Saliceae</taxon>
        <taxon>Salix</taxon>
    </lineage>
</organism>
<feature type="transmembrane region" description="Helical" evidence="1">
    <location>
        <begin position="272"/>
        <end position="298"/>
    </location>
</feature>
<gene>
    <name evidence="2" type="ORF">SADUNF_Sadunf03G0080000</name>
</gene>
<feature type="transmembrane region" description="Helical" evidence="1">
    <location>
        <begin position="24"/>
        <end position="44"/>
    </location>
</feature>
<keyword evidence="1" id="KW-0472">Membrane</keyword>
<protein>
    <submittedName>
        <fullName evidence="2">Uncharacterized protein</fullName>
    </submittedName>
</protein>
<name>A0A835N1Y4_9ROSI</name>
<dbReference type="OrthoDB" id="1915303at2759"/>
<keyword evidence="1" id="KW-0812">Transmembrane</keyword>
<feature type="transmembrane region" description="Helical" evidence="1">
    <location>
        <begin position="354"/>
        <end position="384"/>
    </location>
</feature>
<feature type="transmembrane region" description="Helical" evidence="1">
    <location>
        <begin position="123"/>
        <end position="148"/>
    </location>
</feature>
<evidence type="ECO:0000256" key="1">
    <source>
        <dbReference type="SAM" id="Phobius"/>
    </source>
</evidence>
<feature type="transmembrane region" description="Helical" evidence="1">
    <location>
        <begin position="56"/>
        <end position="73"/>
    </location>
</feature>